<dbReference type="PANTHER" id="PTHR47424:SF5">
    <property type="entry name" value="ZN(II)2CYS6 TRANSCRIPTION FACTOR (EUROFUNG)"/>
    <property type="match status" value="1"/>
</dbReference>
<dbReference type="SUPFAM" id="SSF57701">
    <property type="entry name" value="Zn2/Cys6 DNA-binding domain"/>
    <property type="match status" value="1"/>
</dbReference>
<reference evidence="7" key="2">
    <citation type="submission" date="2008-07" db="EMBL/GenBank/DDBJ databases">
        <authorList>
            <person name="Genoscope - CEA"/>
        </authorList>
    </citation>
    <scope>NUCLEOTIDE SEQUENCE</scope>
    <source>
        <strain evidence="7">S mat+</strain>
    </source>
</reference>
<dbReference type="GO" id="GO:0000978">
    <property type="term" value="F:RNA polymerase II cis-regulatory region sequence-specific DNA binding"/>
    <property type="evidence" value="ECO:0007669"/>
    <property type="project" value="TreeGrafter"/>
</dbReference>
<dbReference type="InterPro" id="IPR036864">
    <property type="entry name" value="Zn2-C6_fun-type_DNA-bd_sf"/>
</dbReference>
<dbReference type="InterPro" id="IPR051127">
    <property type="entry name" value="Fungal_SecMet_Regulators"/>
</dbReference>
<dbReference type="eggNOG" id="ENOG502S5RK">
    <property type="taxonomic scope" value="Eukaryota"/>
</dbReference>
<dbReference type="GO" id="GO:0000435">
    <property type="term" value="P:positive regulation of transcription from RNA polymerase II promoter by galactose"/>
    <property type="evidence" value="ECO:0007669"/>
    <property type="project" value="TreeGrafter"/>
</dbReference>
<evidence type="ECO:0000256" key="4">
    <source>
        <dbReference type="ARBA" id="ARBA00023242"/>
    </source>
</evidence>
<evidence type="ECO:0000313" key="8">
    <source>
        <dbReference type="EMBL" id="CDP29830.1"/>
    </source>
</evidence>
<keyword evidence="4" id="KW-0539">Nucleus</keyword>
<keyword evidence="3" id="KW-0804">Transcription</keyword>
<dbReference type="PROSITE" id="PS00463">
    <property type="entry name" value="ZN2_CY6_FUNGAL_1"/>
    <property type="match status" value="1"/>
</dbReference>
<dbReference type="Pfam" id="PF00172">
    <property type="entry name" value="Zn_clus"/>
    <property type="match status" value="1"/>
</dbReference>
<dbReference type="Proteomes" id="UP000001197">
    <property type="component" value="Chromosome 5"/>
</dbReference>
<dbReference type="InterPro" id="IPR007219">
    <property type="entry name" value="XnlR_reg_dom"/>
</dbReference>
<dbReference type="CDD" id="cd00067">
    <property type="entry name" value="GAL4"/>
    <property type="match status" value="1"/>
</dbReference>
<dbReference type="RefSeq" id="XP_001905172.1">
    <property type="nucleotide sequence ID" value="XM_001905137.1"/>
</dbReference>
<evidence type="ECO:0000256" key="2">
    <source>
        <dbReference type="ARBA" id="ARBA00023015"/>
    </source>
</evidence>
<protein>
    <submittedName>
        <fullName evidence="8">Fungal specific transcription factor domain protein</fullName>
    </submittedName>
    <submittedName>
        <fullName evidence="7">Podospora anserina S mat+ genomic DNA chromosome 5, supercontig 8</fullName>
    </submittedName>
</protein>
<dbReference type="GO" id="GO:0000981">
    <property type="term" value="F:DNA-binding transcription factor activity, RNA polymerase II-specific"/>
    <property type="evidence" value="ECO:0007669"/>
    <property type="project" value="InterPro"/>
</dbReference>
<dbReference type="GO" id="GO:0006351">
    <property type="term" value="P:DNA-templated transcription"/>
    <property type="evidence" value="ECO:0007669"/>
    <property type="project" value="InterPro"/>
</dbReference>
<dbReference type="GeneID" id="6189312"/>
<reference evidence="7 9" key="1">
    <citation type="journal article" date="2008" name="Genome Biol.">
        <title>The genome sequence of the model ascomycete fungus Podospora anserina.</title>
        <authorList>
            <person name="Espagne E."/>
            <person name="Lespinet O."/>
            <person name="Malagnac F."/>
            <person name="Da Silva C."/>
            <person name="Jaillon O."/>
            <person name="Porcel B.M."/>
            <person name="Couloux A."/>
            <person name="Aury J.-M."/>
            <person name="Segurens B."/>
            <person name="Poulain J."/>
            <person name="Anthouard V."/>
            <person name="Grossetete S."/>
            <person name="Khalili H."/>
            <person name="Coppin E."/>
            <person name="Dequard-Chablat M."/>
            <person name="Picard M."/>
            <person name="Contamine V."/>
            <person name="Arnaise S."/>
            <person name="Bourdais A."/>
            <person name="Berteaux-Lecellier V."/>
            <person name="Gautheret D."/>
            <person name="de Vries R.P."/>
            <person name="Battaglia E."/>
            <person name="Coutinho P.M."/>
            <person name="Danchin E.G.J."/>
            <person name="Henrissat B."/>
            <person name="El Khoury R."/>
            <person name="Sainsard-Chanet A."/>
            <person name="Boivin A."/>
            <person name="Pinan-Lucarre B."/>
            <person name="Sellem C.H."/>
            <person name="Debuchy R."/>
            <person name="Wincker P."/>
            <person name="Weissenbach J."/>
            <person name="Silar P."/>
        </authorList>
    </citation>
    <scope>NUCLEOTIDE SEQUENCE [LARGE SCALE GENOMIC DNA]</scope>
    <source>
        <strain evidence="9">S / ATCC MYA-4624 / DSM 980 / FGSC 10383</strain>
        <strain evidence="7">S mat+</strain>
    </source>
</reference>
<dbReference type="InterPro" id="IPR001138">
    <property type="entry name" value="Zn2Cys6_DnaBD"/>
</dbReference>
<feature type="compositionally biased region" description="Low complexity" evidence="5">
    <location>
        <begin position="112"/>
        <end position="127"/>
    </location>
</feature>
<dbReference type="OrthoDB" id="39175at2759"/>
<dbReference type="GO" id="GO:0005634">
    <property type="term" value="C:nucleus"/>
    <property type="evidence" value="ECO:0007669"/>
    <property type="project" value="TreeGrafter"/>
</dbReference>
<feature type="compositionally biased region" description="Basic and acidic residues" evidence="5">
    <location>
        <begin position="617"/>
        <end position="629"/>
    </location>
</feature>
<sequence>MAGTPATTTAITITPRPATRFKREKYSSIACEECRGRKLKCRTTVPGCCDRCRAQGLQCRITRPQRGLRSQLRHIPAPTNVSQNDDPIARFRQLEHELNILRHQVAQLTSFHQNQSPSPPAQQSHASGYSDEAKPFTISQVRTRVEPHFVGMTRPTFTLNIAKASLELMGVVVDNDNAHLEPAPSLPRQDACSVAGNDPLLRLALPEIQRLYAVFQDEIASSYPAFYCRDVEAKIPDIVDRLSGVAHQDDAARVQKQAQFLKIAIATALVLERTGNKLAMDLYTSVEHETGKMYAHPQVELIEIRTAAIMVRMSLCATYHFYCDEELYAWRTRMVLEMGLHRRQSLITNFLDPADREDALVVFWSVYCLDRRWSLGTGLSFAIVDRDVDPELPDLPAHQVYLRLLVDYARLCSKVWEALPQFGSTSTSPSPALILDQQIQDWVCGIPSPFRLSSHFYPPINPPTLDLDYPTLTPSRAARNVRSMMHLRGNHLRSLVNRHHVLTSSAIAANPPQARLVVQIARDSIQVIVTLSEETDIYARQQPAYNHYLISALAIVLLATCHAPELFAAACCQDIADAVNLVRGFSETSIAGHRLWKSMCGIVSAVSALGLGYRHAEQQAHHSGDEHQTPRPFPQPPHQMDADKEMRDFFNSSFYYPEAAPPDMSHVGMDLMGLFDAF</sequence>
<evidence type="ECO:0000256" key="5">
    <source>
        <dbReference type="SAM" id="MobiDB-lite"/>
    </source>
</evidence>
<dbReference type="PANTHER" id="PTHR47424">
    <property type="entry name" value="REGULATORY PROTEIN GAL4"/>
    <property type="match status" value="1"/>
</dbReference>
<dbReference type="VEuPathDB" id="FungiDB:PODANS_5_6670"/>
<evidence type="ECO:0000313" key="7">
    <source>
        <dbReference type="EMBL" id="CAP65079.1"/>
    </source>
</evidence>
<organism evidence="7">
    <name type="scientific">Podospora anserina (strain S / ATCC MYA-4624 / DSM 980 / FGSC 10383)</name>
    <name type="common">Pleurage anserina</name>
    <dbReference type="NCBI Taxonomy" id="515849"/>
    <lineage>
        <taxon>Eukaryota</taxon>
        <taxon>Fungi</taxon>
        <taxon>Dikarya</taxon>
        <taxon>Ascomycota</taxon>
        <taxon>Pezizomycotina</taxon>
        <taxon>Sordariomycetes</taxon>
        <taxon>Sordariomycetidae</taxon>
        <taxon>Sordariales</taxon>
        <taxon>Podosporaceae</taxon>
        <taxon>Podospora</taxon>
        <taxon>Podospora anserina</taxon>
    </lineage>
</organism>
<dbReference type="Gene3D" id="4.10.240.10">
    <property type="entry name" value="Zn(2)-C6 fungal-type DNA-binding domain"/>
    <property type="match status" value="1"/>
</dbReference>
<dbReference type="CDD" id="cd12148">
    <property type="entry name" value="fungal_TF_MHR"/>
    <property type="match status" value="1"/>
</dbReference>
<reference evidence="8" key="4">
    <citation type="submission" date="2015-04" db="EMBL/GenBank/DDBJ databases">
        <title>Maintaining two mating types: Structure of the mating type locus and its role in heterokaryosis in Podospora anserina.</title>
        <authorList>
            <person name="Grognet P."/>
            <person name="Bidard F."/>
            <person name="Kuchly C."/>
            <person name="Chan Ho Tong L."/>
            <person name="Coppin E."/>
            <person name="Ait Benkhali J."/>
            <person name="Couloux A."/>
            <person name="Wincker P."/>
            <person name="Debuchy R."/>
            <person name="Silar P."/>
        </authorList>
    </citation>
    <scope>NUCLEOTIDE SEQUENCE</scope>
</reference>
<dbReference type="EMBL" id="FO904940">
    <property type="protein sequence ID" value="CDP29830.1"/>
    <property type="molecule type" value="Genomic_DNA"/>
</dbReference>
<dbReference type="EMBL" id="CU633870">
    <property type="protein sequence ID" value="CAP65079.1"/>
    <property type="molecule type" value="Genomic_DNA"/>
</dbReference>
<keyword evidence="9" id="KW-1185">Reference proteome</keyword>
<proteinExistence type="predicted"/>
<dbReference type="Pfam" id="PF04082">
    <property type="entry name" value="Fungal_trans"/>
    <property type="match status" value="1"/>
</dbReference>
<feature type="region of interest" description="Disordered" evidence="5">
    <location>
        <begin position="617"/>
        <end position="640"/>
    </location>
</feature>
<dbReference type="GO" id="GO:0008270">
    <property type="term" value="F:zinc ion binding"/>
    <property type="evidence" value="ECO:0007669"/>
    <property type="project" value="InterPro"/>
</dbReference>
<keyword evidence="2" id="KW-0805">Transcription regulation</keyword>
<keyword evidence="1" id="KW-0479">Metal-binding</keyword>
<reference evidence="9" key="3">
    <citation type="journal article" date="2014" name="Genetics">
        <title>Maintaining two mating types: Structure of the mating type locus and its role in heterokaryosis in Podospora anserina.</title>
        <authorList>
            <person name="Grognet P."/>
            <person name="Bidard F."/>
            <person name="Kuchly C."/>
            <person name="Tong L.C.H."/>
            <person name="Coppin E."/>
            <person name="Benkhali J.A."/>
            <person name="Couloux A."/>
            <person name="Wincker P."/>
            <person name="Debuchy R."/>
            <person name="Silar P."/>
        </authorList>
    </citation>
    <scope>GENOME REANNOTATION</scope>
    <source>
        <strain evidence="9">S / ATCC MYA-4624 / DSM 980 / FGSC 10383</strain>
    </source>
</reference>
<feature type="domain" description="Zn(2)-C6 fungal-type" evidence="6">
    <location>
        <begin position="30"/>
        <end position="61"/>
    </location>
</feature>
<dbReference type="KEGG" id="pan:PODANSg2194"/>
<dbReference type="HOGENOM" id="CLU_008828_1_0_1"/>
<dbReference type="SMART" id="SM00906">
    <property type="entry name" value="Fungal_trans"/>
    <property type="match status" value="1"/>
</dbReference>
<evidence type="ECO:0000256" key="3">
    <source>
        <dbReference type="ARBA" id="ARBA00023163"/>
    </source>
</evidence>
<dbReference type="PROSITE" id="PS50048">
    <property type="entry name" value="ZN2_CY6_FUNGAL_2"/>
    <property type="match status" value="1"/>
</dbReference>
<evidence type="ECO:0000259" key="6">
    <source>
        <dbReference type="PROSITE" id="PS50048"/>
    </source>
</evidence>
<evidence type="ECO:0000256" key="1">
    <source>
        <dbReference type="ARBA" id="ARBA00022723"/>
    </source>
</evidence>
<evidence type="ECO:0000313" key="9">
    <source>
        <dbReference type="Proteomes" id="UP000001197"/>
    </source>
</evidence>
<dbReference type="STRING" id="515849.B2AM91"/>
<dbReference type="AlphaFoldDB" id="B2AM91"/>
<gene>
    <name evidence="7" type="ORF">PODANS_5_6670</name>
</gene>
<name>B2AM91_PODAN</name>
<accession>B2AM91</accession>
<feature type="region of interest" description="Disordered" evidence="5">
    <location>
        <begin position="110"/>
        <end position="130"/>
    </location>
</feature>